<feature type="compositionally biased region" description="Basic and acidic residues" evidence="1">
    <location>
        <begin position="9"/>
        <end position="30"/>
    </location>
</feature>
<dbReference type="AlphaFoldDB" id="A0A918IF97"/>
<organism evidence="2 3">
    <name type="scientific">Streptomyces filipinensis</name>
    <dbReference type="NCBI Taxonomy" id="66887"/>
    <lineage>
        <taxon>Bacteria</taxon>
        <taxon>Bacillati</taxon>
        <taxon>Actinomycetota</taxon>
        <taxon>Actinomycetes</taxon>
        <taxon>Kitasatosporales</taxon>
        <taxon>Streptomycetaceae</taxon>
        <taxon>Streptomyces</taxon>
    </lineage>
</organism>
<sequence length="69" mass="7143">MLAVGVGEEGEHRRTDEPGPEEEAHGDPARPHGAGSLRRLRRAEGRGEECAGVGHISAPCKCAGASASR</sequence>
<evidence type="ECO:0000313" key="3">
    <source>
        <dbReference type="Proteomes" id="UP000618795"/>
    </source>
</evidence>
<dbReference type="Proteomes" id="UP000618795">
    <property type="component" value="Unassembled WGS sequence"/>
</dbReference>
<name>A0A918IF97_9ACTN</name>
<protein>
    <submittedName>
        <fullName evidence="2">Uncharacterized protein</fullName>
    </submittedName>
</protein>
<accession>A0A918IF97</accession>
<reference evidence="2" key="1">
    <citation type="journal article" date="2014" name="Int. J. Syst. Evol. Microbiol.">
        <title>Complete genome sequence of Corynebacterium casei LMG S-19264T (=DSM 44701T), isolated from a smear-ripened cheese.</title>
        <authorList>
            <consortium name="US DOE Joint Genome Institute (JGI-PGF)"/>
            <person name="Walter F."/>
            <person name="Albersmeier A."/>
            <person name="Kalinowski J."/>
            <person name="Ruckert C."/>
        </authorList>
    </citation>
    <scope>NUCLEOTIDE SEQUENCE</scope>
    <source>
        <strain evidence="2">JCM 4369</strain>
    </source>
</reference>
<reference evidence="2" key="2">
    <citation type="submission" date="2020-09" db="EMBL/GenBank/DDBJ databases">
        <authorList>
            <person name="Sun Q."/>
            <person name="Ohkuma M."/>
        </authorList>
    </citation>
    <scope>NUCLEOTIDE SEQUENCE</scope>
    <source>
        <strain evidence="2">JCM 4369</strain>
    </source>
</reference>
<evidence type="ECO:0000313" key="2">
    <source>
        <dbReference type="EMBL" id="GGV05635.1"/>
    </source>
</evidence>
<feature type="region of interest" description="Disordered" evidence="1">
    <location>
        <begin position="1"/>
        <end position="51"/>
    </location>
</feature>
<dbReference type="EMBL" id="BMTD01000011">
    <property type="protein sequence ID" value="GGV05635.1"/>
    <property type="molecule type" value="Genomic_DNA"/>
</dbReference>
<comment type="caution">
    <text evidence="2">The sequence shown here is derived from an EMBL/GenBank/DDBJ whole genome shotgun (WGS) entry which is preliminary data.</text>
</comment>
<evidence type="ECO:0000256" key="1">
    <source>
        <dbReference type="SAM" id="MobiDB-lite"/>
    </source>
</evidence>
<gene>
    <name evidence="2" type="ORF">GCM10010260_48600</name>
</gene>
<keyword evidence="3" id="KW-1185">Reference proteome</keyword>
<proteinExistence type="predicted"/>